<evidence type="ECO:0000313" key="2">
    <source>
        <dbReference type="Proteomes" id="UP000299102"/>
    </source>
</evidence>
<reference evidence="1 2" key="1">
    <citation type="journal article" date="2019" name="Commun. Biol.">
        <title>The bagworm genome reveals a unique fibroin gene that provides high tensile strength.</title>
        <authorList>
            <person name="Kono N."/>
            <person name="Nakamura H."/>
            <person name="Ohtoshi R."/>
            <person name="Tomita M."/>
            <person name="Numata K."/>
            <person name="Arakawa K."/>
        </authorList>
    </citation>
    <scope>NUCLEOTIDE SEQUENCE [LARGE SCALE GENOMIC DNA]</scope>
</reference>
<comment type="caution">
    <text evidence="1">The sequence shown here is derived from an EMBL/GenBank/DDBJ whole genome shotgun (WGS) entry which is preliminary data.</text>
</comment>
<dbReference type="Proteomes" id="UP000299102">
    <property type="component" value="Unassembled WGS sequence"/>
</dbReference>
<dbReference type="STRING" id="151549.A0A4C1UEL0"/>
<dbReference type="PANTHER" id="PTHR12879">
    <property type="entry name" value="SPHINGOLIPID DELTA 4 DESATURASE/C-4 HYDROXYLASE PROTEIN DES2"/>
    <property type="match status" value="1"/>
</dbReference>
<dbReference type="OrthoDB" id="200948at2759"/>
<sequence>MSKVFGLVCGIKGACSDLDLLQCLVCNSYQKTSLQIMSNAFVLVKRIAAEFYDDLPQHTSWSSVLYDFVVDPDIGPYARVKRRHRGLDS</sequence>
<protein>
    <submittedName>
        <fullName evidence="1">Sphingolipid delta(4)-desaturase DES1</fullName>
    </submittedName>
</protein>
<dbReference type="PANTHER" id="PTHR12879:SF8">
    <property type="entry name" value="SPHINGOLIPID DELTA(4)-DESATURASE DES1"/>
    <property type="match status" value="1"/>
</dbReference>
<proteinExistence type="predicted"/>
<dbReference type="GO" id="GO:0042284">
    <property type="term" value="F:sphingolipid delta-4 desaturase activity"/>
    <property type="evidence" value="ECO:0007669"/>
    <property type="project" value="TreeGrafter"/>
</dbReference>
<evidence type="ECO:0000313" key="1">
    <source>
        <dbReference type="EMBL" id="GBP24891.1"/>
    </source>
</evidence>
<dbReference type="EMBL" id="BGZK01000166">
    <property type="protein sequence ID" value="GBP24891.1"/>
    <property type="molecule type" value="Genomic_DNA"/>
</dbReference>
<dbReference type="GO" id="GO:0046513">
    <property type="term" value="P:ceramide biosynthetic process"/>
    <property type="evidence" value="ECO:0007669"/>
    <property type="project" value="TreeGrafter"/>
</dbReference>
<name>A0A4C1UEL0_EUMVA</name>
<accession>A0A4C1UEL0</accession>
<dbReference type="GO" id="GO:0016020">
    <property type="term" value="C:membrane"/>
    <property type="evidence" value="ECO:0007669"/>
    <property type="project" value="GOC"/>
</dbReference>
<organism evidence="1 2">
    <name type="scientific">Eumeta variegata</name>
    <name type="common">Bagworm moth</name>
    <name type="synonym">Eumeta japonica</name>
    <dbReference type="NCBI Taxonomy" id="151549"/>
    <lineage>
        <taxon>Eukaryota</taxon>
        <taxon>Metazoa</taxon>
        <taxon>Ecdysozoa</taxon>
        <taxon>Arthropoda</taxon>
        <taxon>Hexapoda</taxon>
        <taxon>Insecta</taxon>
        <taxon>Pterygota</taxon>
        <taxon>Neoptera</taxon>
        <taxon>Endopterygota</taxon>
        <taxon>Lepidoptera</taxon>
        <taxon>Glossata</taxon>
        <taxon>Ditrysia</taxon>
        <taxon>Tineoidea</taxon>
        <taxon>Psychidae</taxon>
        <taxon>Oiketicinae</taxon>
        <taxon>Eumeta</taxon>
    </lineage>
</organism>
<dbReference type="AlphaFoldDB" id="A0A4C1UEL0"/>
<gene>
    <name evidence="1" type="primary">DEGS1</name>
    <name evidence="1" type="ORF">EVAR_14225_1</name>
</gene>
<keyword evidence="2" id="KW-1185">Reference proteome</keyword>